<gene>
    <name evidence="10" type="ORF">NE651_01760</name>
</gene>
<dbReference type="AlphaFoldDB" id="A0AAJ1FCU4"/>
<dbReference type="Gene3D" id="2.40.170.20">
    <property type="entry name" value="TonB-dependent receptor, beta-barrel domain"/>
    <property type="match status" value="1"/>
</dbReference>
<evidence type="ECO:0000256" key="2">
    <source>
        <dbReference type="ARBA" id="ARBA00022448"/>
    </source>
</evidence>
<sequence>MKRVLTTLLKSVCIIALVLCGMDAQAQGNLVTGAVRDAKGEPVIGATVIVKGTATGATSGADGRYSIQAGPDATLEFSFIGYKKQEVPVGTRSVIDVRLEEDALMVDDVVVIGYGTQSRRTITAAVSKVDGEKLAGAPVNSIGDALKGRVGGVRVSSADNQPGSDPVFLIRGGSSINQSNAPIIIIDGVNREMTGLNPNDIESIEVLKDAASAGIYGARASNGVILITTKKGSMARGPQVTFEAQAAWTSPAVRFDLMDGGDYLRTMRTMLNEYPSTYAYGSGILTGANSAGIGNGDNSVWTPKFVDTPADVPAGWKVMVDPIDHSKLIAYQDNDQQKQWFDDSYWMNYYVGVNGGNDKVQYAASAGYTKDGGIGINTDFSRFTFHGNTSFKILRNLKATTVFDYSETKGNTLPSSGIATYWTTVGRGMFMPATHRDYLDDGTPAQGTNNTTISAAWFDRYYTSNYTARRMTANFNLEWEIVDGLRAVMQVANHNYYRIDNQRLAGNAISNQRRTYEKWGQTNRFSTQGYLNYRKTFAQDHTIEGTVGFDYMKNTVNGLSLTVTGADSDKVPTLAAGTDATGWADTNTNEALSSYFGRLNYDYRKKYLFMFTFRADGSSKFAEGNRWGYFPAASAGWVVSEEKFWNVRNFNSFKIRASYGLTGNNYIGLYDAYGGFGATSIYNGASAILPTALPNMRLKWETTHQLDIGVDMGFFNDRIRLMADYYNKKTTDLLFSVTLPDTSGYGSARQNVGSVRFYGAEVELSTVNIQSKNFTWTTDFTYSFNMNKVLSLPDEYRYKDVDGKDAWRIGGYTMSETGFRFGGTAVGERMGRIYGYKTAYIIETEAQADAALYDVNSHGIRRSDGRSIAGRKDIGDYEWLNRAGSARTADGSEQINDEDMFLLGYVTPHSTGGMNNTFKYRNLSLSVYVDYALGHSVYNYMYTRGLQTSMGNCNWNLIYDANDCWQKPGDNTKLARLSANDADGGNKNYSRISDISVQKGDYLCLRDVTLSYSFPKRWIGKLGLGNLTVSVSGNTLVYWTKVKGVSPESAVAASGSSTGMYSVVNTSSADYSIYPPTRKVMFSLKATF</sequence>
<dbReference type="SUPFAM" id="SSF49464">
    <property type="entry name" value="Carboxypeptidase regulatory domain-like"/>
    <property type="match status" value="1"/>
</dbReference>
<protein>
    <submittedName>
        <fullName evidence="10">TonB-dependent receptor</fullName>
    </submittedName>
</protein>
<keyword evidence="2 7" id="KW-0813">Transport</keyword>
<feature type="chain" id="PRO_5042592919" evidence="8">
    <location>
        <begin position="27"/>
        <end position="1088"/>
    </location>
</feature>
<keyword evidence="3 7" id="KW-1134">Transmembrane beta strand</keyword>
<accession>A0AAJ1FCU4</accession>
<feature type="domain" description="TonB-dependent receptor plug" evidence="9">
    <location>
        <begin position="119"/>
        <end position="224"/>
    </location>
</feature>
<keyword evidence="4 7" id="KW-0812">Transmembrane</keyword>
<dbReference type="InterPro" id="IPR039426">
    <property type="entry name" value="TonB-dep_rcpt-like"/>
</dbReference>
<proteinExistence type="inferred from homology"/>
<organism evidence="10 11">
    <name type="scientific">Alistipes onderdonkii</name>
    <dbReference type="NCBI Taxonomy" id="328813"/>
    <lineage>
        <taxon>Bacteria</taxon>
        <taxon>Pseudomonadati</taxon>
        <taxon>Bacteroidota</taxon>
        <taxon>Bacteroidia</taxon>
        <taxon>Bacteroidales</taxon>
        <taxon>Rikenellaceae</taxon>
        <taxon>Alistipes</taxon>
    </lineage>
</organism>
<dbReference type="EMBL" id="JANGBQ010000002">
    <property type="protein sequence ID" value="MCQ5081617.1"/>
    <property type="molecule type" value="Genomic_DNA"/>
</dbReference>
<name>A0AAJ1FCU4_9BACT</name>
<comment type="caution">
    <text evidence="10">The sequence shown here is derived from an EMBL/GenBank/DDBJ whole genome shotgun (WGS) entry which is preliminary data.</text>
</comment>
<keyword evidence="10" id="KW-0675">Receptor</keyword>
<dbReference type="GO" id="GO:0009279">
    <property type="term" value="C:cell outer membrane"/>
    <property type="evidence" value="ECO:0007669"/>
    <property type="project" value="UniProtKB-SubCell"/>
</dbReference>
<dbReference type="NCBIfam" id="TIGR04057">
    <property type="entry name" value="SusC_RagA_signa"/>
    <property type="match status" value="1"/>
</dbReference>
<dbReference type="SUPFAM" id="SSF56935">
    <property type="entry name" value="Porins"/>
    <property type="match status" value="1"/>
</dbReference>
<dbReference type="Proteomes" id="UP001205035">
    <property type="component" value="Unassembled WGS sequence"/>
</dbReference>
<dbReference type="Pfam" id="PF13715">
    <property type="entry name" value="CarbopepD_reg_2"/>
    <property type="match status" value="1"/>
</dbReference>
<dbReference type="Pfam" id="PF07715">
    <property type="entry name" value="Plug"/>
    <property type="match status" value="1"/>
</dbReference>
<dbReference type="Gene3D" id="2.60.40.1120">
    <property type="entry name" value="Carboxypeptidase-like, regulatory domain"/>
    <property type="match status" value="1"/>
</dbReference>
<evidence type="ECO:0000259" key="9">
    <source>
        <dbReference type="Pfam" id="PF07715"/>
    </source>
</evidence>
<keyword evidence="5 7" id="KW-0472">Membrane</keyword>
<feature type="signal peptide" evidence="8">
    <location>
        <begin position="1"/>
        <end position="26"/>
    </location>
</feature>
<evidence type="ECO:0000313" key="10">
    <source>
        <dbReference type="EMBL" id="MCQ5081617.1"/>
    </source>
</evidence>
<dbReference type="InterPro" id="IPR036942">
    <property type="entry name" value="Beta-barrel_TonB_sf"/>
</dbReference>
<dbReference type="InterPro" id="IPR012910">
    <property type="entry name" value="Plug_dom"/>
</dbReference>
<comment type="subcellular location">
    <subcellularLocation>
        <location evidence="1 7">Cell outer membrane</location>
        <topology evidence="1 7">Multi-pass membrane protein</topology>
    </subcellularLocation>
</comment>
<evidence type="ECO:0000313" key="11">
    <source>
        <dbReference type="Proteomes" id="UP001205035"/>
    </source>
</evidence>
<keyword evidence="6 7" id="KW-0998">Cell outer membrane</keyword>
<evidence type="ECO:0000256" key="5">
    <source>
        <dbReference type="ARBA" id="ARBA00023136"/>
    </source>
</evidence>
<dbReference type="InterPro" id="IPR037066">
    <property type="entry name" value="Plug_dom_sf"/>
</dbReference>
<evidence type="ECO:0000256" key="4">
    <source>
        <dbReference type="ARBA" id="ARBA00022692"/>
    </source>
</evidence>
<keyword evidence="8" id="KW-0732">Signal</keyword>
<dbReference type="NCBIfam" id="TIGR04056">
    <property type="entry name" value="OMP_RagA_SusC"/>
    <property type="match status" value="1"/>
</dbReference>
<evidence type="ECO:0000256" key="3">
    <source>
        <dbReference type="ARBA" id="ARBA00022452"/>
    </source>
</evidence>
<dbReference type="InterPro" id="IPR023996">
    <property type="entry name" value="TonB-dep_OMP_SusC/RagA"/>
</dbReference>
<evidence type="ECO:0000256" key="6">
    <source>
        <dbReference type="ARBA" id="ARBA00023237"/>
    </source>
</evidence>
<dbReference type="RefSeq" id="WP_022333206.1">
    <property type="nucleotide sequence ID" value="NZ_JANGBQ010000002.1"/>
</dbReference>
<reference evidence="10" key="1">
    <citation type="submission" date="2022-06" db="EMBL/GenBank/DDBJ databases">
        <title>Isolation of gut microbiota from human fecal samples.</title>
        <authorList>
            <person name="Pamer E.G."/>
            <person name="Barat B."/>
            <person name="Waligurski E."/>
            <person name="Medina S."/>
            <person name="Paddock L."/>
            <person name="Mostad J."/>
        </authorList>
    </citation>
    <scope>NUCLEOTIDE SEQUENCE</scope>
    <source>
        <strain evidence="10">DFI.6.22</strain>
    </source>
</reference>
<evidence type="ECO:0000256" key="1">
    <source>
        <dbReference type="ARBA" id="ARBA00004571"/>
    </source>
</evidence>
<evidence type="ECO:0000256" key="8">
    <source>
        <dbReference type="SAM" id="SignalP"/>
    </source>
</evidence>
<dbReference type="Gene3D" id="2.170.130.10">
    <property type="entry name" value="TonB-dependent receptor, plug domain"/>
    <property type="match status" value="1"/>
</dbReference>
<dbReference type="InterPro" id="IPR023997">
    <property type="entry name" value="TonB-dep_OMP_SusC/RagA_CS"/>
</dbReference>
<dbReference type="PROSITE" id="PS52016">
    <property type="entry name" value="TONB_DEPENDENT_REC_3"/>
    <property type="match status" value="1"/>
</dbReference>
<evidence type="ECO:0000256" key="7">
    <source>
        <dbReference type="PROSITE-ProRule" id="PRU01360"/>
    </source>
</evidence>
<dbReference type="InterPro" id="IPR008969">
    <property type="entry name" value="CarboxyPept-like_regulatory"/>
</dbReference>
<comment type="similarity">
    <text evidence="7">Belongs to the TonB-dependent receptor family.</text>
</comment>